<dbReference type="OMA" id="HSSYWIL"/>
<reference evidence="3 4" key="1">
    <citation type="journal article" date="2012" name="BMC Genomics">
        <title>Sequencing the genome of Marssonina brunnea reveals fungus-poplar co-evolution.</title>
        <authorList>
            <person name="Zhu S."/>
            <person name="Cao Y.-Z."/>
            <person name="Jiang C."/>
            <person name="Tan B.-Y."/>
            <person name="Wang Z."/>
            <person name="Feng S."/>
            <person name="Zhang L."/>
            <person name="Su X.-H."/>
            <person name="Brejova B."/>
            <person name="Vinar T."/>
            <person name="Xu M."/>
            <person name="Wang M.-X."/>
            <person name="Zhang S.-G."/>
            <person name="Huang M.-R."/>
            <person name="Wu R."/>
            <person name="Zhou Y."/>
        </authorList>
    </citation>
    <scope>NUCLEOTIDE SEQUENCE [LARGE SCALE GENOMIC DNA]</scope>
    <source>
        <strain evidence="3 4">MB_m1</strain>
    </source>
</reference>
<dbReference type="GO" id="GO:0005737">
    <property type="term" value="C:cytoplasm"/>
    <property type="evidence" value="ECO:0007669"/>
    <property type="project" value="TreeGrafter"/>
</dbReference>
<gene>
    <name evidence="3" type="ORF">MBM_09586</name>
</gene>
<dbReference type="PANTHER" id="PTHR23509">
    <property type="entry name" value="PA-PL1 PHOSPHOLIPASE FAMILY"/>
    <property type="match status" value="1"/>
</dbReference>
<protein>
    <submittedName>
        <fullName evidence="3">DDHD domain protein</fullName>
    </submittedName>
</protein>
<feature type="region of interest" description="Disordered" evidence="1">
    <location>
        <begin position="218"/>
        <end position="243"/>
    </location>
</feature>
<feature type="domain" description="DDHD" evidence="2">
    <location>
        <begin position="701"/>
        <end position="906"/>
    </location>
</feature>
<dbReference type="KEGG" id="mbe:MBM_09586"/>
<evidence type="ECO:0000259" key="2">
    <source>
        <dbReference type="PROSITE" id="PS51043"/>
    </source>
</evidence>
<accession>K1W5S0</accession>
<dbReference type="HOGENOM" id="CLU_002680_0_1_1"/>
<name>K1W5S0_MARBU</name>
<keyword evidence="4" id="KW-1185">Reference proteome</keyword>
<evidence type="ECO:0000256" key="1">
    <source>
        <dbReference type="SAM" id="MobiDB-lite"/>
    </source>
</evidence>
<dbReference type="SMART" id="SM01127">
    <property type="entry name" value="DDHD"/>
    <property type="match status" value="1"/>
</dbReference>
<evidence type="ECO:0000313" key="3">
    <source>
        <dbReference type="EMBL" id="EKD12265.1"/>
    </source>
</evidence>
<feature type="region of interest" description="Disordered" evidence="1">
    <location>
        <begin position="478"/>
        <end position="506"/>
    </location>
</feature>
<evidence type="ECO:0000313" key="4">
    <source>
        <dbReference type="Proteomes" id="UP000006753"/>
    </source>
</evidence>
<sequence>MSRAHTYGPTCHLAPATNDVLSGGDDVPPLRSYFFYSSPLPIDDPLSAVPVPTGEVTKHPPRPFSARDNNALEEAWLGLSAGKSRTDKRYYKKGRSASPSRETKSGVHGSSFDGAFANPPCPGDLEAGLDDASEVEQAQRDAARESYAKFQAKSKPEMSGSLPAAGLRMAKSKLPGTSKEFENEIRETDGLSSSLPTLSGGTGTTGLPFLKFSSPTVKDAGSSMQEQNFSGISSSRPENLQEYNDQEPVEVEDVEVYGCKSHQIKDQTDVAVGISRLHLVKLPALQMHPIYWSPVHDIAAVIRGTWFYKETMCPVDPVVANQLETGYRELRPWSQTWMDEINSAVEVGAAGEEKIAHTLWAAEMPKKGKSHNIKEHPLSADPYCAARCFHGEASAEGTTDPDDLGASLTEPRTVVKRYPNSQVIYQDSQNAFILKPTLQPSAYYGRKPLQKIKRGMRVGIHVVRGFDWKLWEKLHPSKKTSTARRAEEHAPVAGDAGANKGSSCPACRAQDEPQKVTDLILVIHGIGQKLSERVESFHFTHAINAFRRSVNVESSDEGVRRTFRKDLGGVMVLPVNWRSNLSFEDGGPMKESDQDQNSDFSLKDITPNTIPAVRNMISDVMLDIPFYMSHHKPKMIQALISEANRVYRLWCKNNPEFHTNGRVHIIAHSLGSVMALEVLSKQPTCVPEVDLLSRNINIKHFDFSTTNLFFVGSPSGFFLLLDKGRLIPRRSQGKPGAELADEMDKKVTGEQGTLGCLAVDNIYNVMHYNDPIAYRLNATIDPQFSASLKNAQVPSATTGFFASIGNAVRSVTPGVAGPCDLAVGQVANPPCLPRMPSQLEMEVHDFTREEIAEKKFFLLNDCGQVDWFLSSGGGPLEIQYLNMLGAHSSYWGSPDFIRMVVIEVSREPGKNHVLPNMKAVKVGHKQRKA</sequence>
<dbReference type="RefSeq" id="XP_007297475.1">
    <property type="nucleotide sequence ID" value="XM_007297413.1"/>
</dbReference>
<dbReference type="InterPro" id="IPR029058">
    <property type="entry name" value="AB_hydrolase_fold"/>
</dbReference>
<dbReference type="AlphaFoldDB" id="K1W5S0"/>
<feature type="compositionally biased region" description="Basic and acidic residues" evidence="1">
    <location>
        <begin position="137"/>
        <end position="147"/>
    </location>
</feature>
<dbReference type="STRING" id="1072389.K1W5S0"/>
<dbReference type="eggNOG" id="KOG2308">
    <property type="taxonomic scope" value="Eukaryota"/>
</dbReference>
<dbReference type="EMBL" id="JH921460">
    <property type="protein sequence ID" value="EKD12265.1"/>
    <property type="molecule type" value="Genomic_DNA"/>
</dbReference>
<dbReference type="Pfam" id="PF02862">
    <property type="entry name" value="DDHD"/>
    <property type="match status" value="2"/>
</dbReference>
<dbReference type="PANTHER" id="PTHR23509:SF6">
    <property type="entry name" value="PHOSPHOLIPASE C1020.13C-RELATED"/>
    <property type="match status" value="1"/>
</dbReference>
<dbReference type="OrthoDB" id="69269at2759"/>
<dbReference type="InterPro" id="IPR004177">
    <property type="entry name" value="DDHD_dom"/>
</dbReference>
<dbReference type="GO" id="GO:0046872">
    <property type="term" value="F:metal ion binding"/>
    <property type="evidence" value="ECO:0007669"/>
    <property type="project" value="InterPro"/>
</dbReference>
<dbReference type="GO" id="GO:0004620">
    <property type="term" value="F:phospholipase activity"/>
    <property type="evidence" value="ECO:0007669"/>
    <property type="project" value="TreeGrafter"/>
</dbReference>
<dbReference type="PROSITE" id="PS51043">
    <property type="entry name" value="DDHD"/>
    <property type="match status" value="1"/>
</dbReference>
<dbReference type="InParanoid" id="K1W5S0"/>
<dbReference type="InterPro" id="IPR058055">
    <property type="entry name" value="PA-PLA1"/>
</dbReference>
<feature type="compositionally biased region" description="Polar residues" evidence="1">
    <location>
        <begin position="222"/>
        <end position="243"/>
    </location>
</feature>
<dbReference type="SUPFAM" id="SSF53474">
    <property type="entry name" value="alpha/beta-Hydrolases"/>
    <property type="match status" value="1"/>
</dbReference>
<proteinExistence type="predicted"/>
<feature type="region of interest" description="Disordered" evidence="1">
    <location>
        <begin position="87"/>
        <end position="167"/>
    </location>
</feature>
<dbReference type="GeneID" id="18765521"/>
<dbReference type="Proteomes" id="UP000006753">
    <property type="component" value="Unassembled WGS sequence"/>
</dbReference>
<organism evidence="3 4">
    <name type="scientific">Marssonina brunnea f. sp. multigermtubi (strain MB_m1)</name>
    <name type="common">Marssonina leaf spot fungus</name>
    <dbReference type="NCBI Taxonomy" id="1072389"/>
    <lineage>
        <taxon>Eukaryota</taxon>
        <taxon>Fungi</taxon>
        <taxon>Dikarya</taxon>
        <taxon>Ascomycota</taxon>
        <taxon>Pezizomycotina</taxon>
        <taxon>Leotiomycetes</taxon>
        <taxon>Helotiales</taxon>
        <taxon>Drepanopezizaceae</taxon>
        <taxon>Drepanopeziza</taxon>
    </lineage>
</organism>